<evidence type="ECO:0000256" key="1">
    <source>
        <dbReference type="ARBA" id="ARBA00022723"/>
    </source>
</evidence>
<evidence type="ECO:0000256" key="4">
    <source>
        <dbReference type="PROSITE-ProRule" id="PRU00024"/>
    </source>
</evidence>
<dbReference type="SMART" id="SM00184">
    <property type="entry name" value="RING"/>
    <property type="match status" value="1"/>
</dbReference>
<proteinExistence type="predicted"/>
<dbReference type="SUPFAM" id="SSF57850">
    <property type="entry name" value="RING/U-box"/>
    <property type="match status" value="1"/>
</dbReference>
<dbReference type="OrthoDB" id="6133371at2759"/>
<dbReference type="EMBL" id="UYJE01000320">
    <property type="protein sequence ID" value="VDH92277.1"/>
    <property type="molecule type" value="Genomic_DNA"/>
</dbReference>
<evidence type="ECO:0000259" key="6">
    <source>
        <dbReference type="PROSITE" id="PS50119"/>
    </source>
</evidence>
<keyword evidence="1" id="KW-0479">Metal-binding</keyword>
<dbReference type="InterPro" id="IPR000315">
    <property type="entry name" value="Znf_B-box"/>
</dbReference>
<keyword evidence="8" id="KW-1185">Reference proteome</keyword>
<evidence type="ECO:0000256" key="2">
    <source>
        <dbReference type="ARBA" id="ARBA00022771"/>
    </source>
</evidence>
<dbReference type="InterPro" id="IPR001841">
    <property type="entry name" value="Znf_RING"/>
</dbReference>
<dbReference type="GO" id="GO:0008270">
    <property type="term" value="F:zinc ion binding"/>
    <property type="evidence" value="ECO:0007669"/>
    <property type="project" value="UniProtKB-KW"/>
</dbReference>
<sequence length="142" mass="15667">MAECASSKQENNIVKCGICLSAFTKPILLNCFHIFCTPCVTKLVEGKNGIICPLCKAVHALPDNGVDGLTTYPYVQEGAPPHANENILCQMCGNGKNAVSKCINCDNNMCLECNAYHLKHLTFKTHKIEKLKLIVPRLNYQK</sequence>
<evidence type="ECO:0000313" key="8">
    <source>
        <dbReference type="Proteomes" id="UP000596742"/>
    </source>
</evidence>
<comment type="caution">
    <text evidence="7">The sequence shown here is derived from an EMBL/GenBank/DDBJ whole genome shotgun (WGS) entry which is preliminary data.</text>
</comment>
<dbReference type="InterPro" id="IPR047153">
    <property type="entry name" value="TRIM45/56/19-like"/>
</dbReference>
<dbReference type="InterPro" id="IPR013083">
    <property type="entry name" value="Znf_RING/FYVE/PHD"/>
</dbReference>
<protein>
    <recommendedName>
        <fullName evidence="9">RING-type domain-containing protein</fullName>
    </recommendedName>
</protein>
<dbReference type="Gene3D" id="4.10.830.40">
    <property type="match status" value="1"/>
</dbReference>
<dbReference type="PANTHER" id="PTHR25462:SF296">
    <property type="entry name" value="MEIOTIC P26, ISOFORM F"/>
    <property type="match status" value="1"/>
</dbReference>
<dbReference type="PROSITE" id="PS50119">
    <property type="entry name" value="ZF_BBOX"/>
    <property type="match status" value="1"/>
</dbReference>
<evidence type="ECO:0000259" key="5">
    <source>
        <dbReference type="PROSITE" id="PS50089"/>
    </source>
</evidence>
<dbReference type="PROSITE" id="PS50089">
    <property type="entry name" value="ZF_RING_2"/>
    <property type="match status" value="1"/>
</dbReference>
<dbReference type="InterPro" id="IPR017907">
    <property type="entry name" value="Znf_RING_CS"/>
</dbReference>
<keyword evidence="2 4" id="KW-0863">Zinc-finger</keyword>
<dbReference type="Gene3D" id="3.30.40.10">
    <property type="entry name" value="Zinc/RING finger domain, C3HC4 (zinc finger)"/>
    <property type="match status" value="1"/>
</dbReference>
<feature type="domain" description="B box-type" evidence="6">
    <location>
        <begin position="84"/>
        <end position="131"/>
    </location>
</feature>
<evidence type="ECO:0000313" key="7">
    <source>
        <dbReference type="EMBL" id="VDH92277.1"/>
    </source>
</evidence>
<name>A0A8B6BLY4_MYTGA</name>
<accession>A0A8B6BLY4</accession>
<dbReference type="PANTHER" id="PTHR25462">
    <property type="entry name" value="BONUS, ISOFORM C-RELATED"/>
    <property type="match status" value="1"/>
</dbReference>
<feature type="domain" description="RING-type" evidence="5">
    <location>
        <begin position="16"/>
        <end position="56"/>
    </location>
</feature>
<organism evidence="7 8">
    <name type="scientific">Mytilus galloprovincialis</name>
    <name type="common">Mediterranean mussel</name>
    <dbReference type="NCBI Taxonomy" id="29158"/>
    <lineage>
        <taxon>Eukaryota</taxon>
        <taxon>Metazoa</taxon>
        <taxon>Spiralia</taxon>
        <taxon>Lophotrochozoa</taxon>
        <taxon>Mollusca</taxon>
        <taxon>Bivalvia</taxon>
        <taxon>Autobranchia</taxon>
        <taxon>Pteriomorphia</taxon>
        <taxon>Mytilida</taxon>
        <taxon>Mytiloidea</taxon>
        <taxon>Mytilidae</taxon>
        <taxon>Mytilinae</taxon>
        <taxon>Mytilus</taxon>
    </lineage>
</organism>
<dbReference type="CDD" id="cd19757">
    <property type="entry name" value="Bbox1"/>
    <property type="match status" value="1"/>
</dbReference>
<dbReference type="Pfam" id="PF22586">
    <property type="entry name" value="ANCHR-like_BBOX"/>
    <property type="match status" value="1"/>
</dbReference>
<evidence type="ECO:0000256" key="3">
    <source>
        <dbReference type="ARBA" id="ARBA00022833"/>
    </source>
</evidence>
<dbReference type="Proteomes" id="UP000596742">
    <property type="component" value="Unassembled WGS sequence"/>
</dbReference>
<reference evidence="7" key="1">
    <citation type="submission" date="2018-11" db="EMBL/GenBank/DDBJ databases">
        <authorList>
            <person name="Alioto T."/>
            <person name="Alioto T."/>
        </authorList>
    </citation>
    <scope>NUCLEOTIDE SEQUENCE</scope>
</reference>
<keyword evidence="3" id="KW-0862">Zinc</keyword>
<dbReference type="InterPro" id="IPR018957">
    <property type="entry name" value="Znf_C3HC4_RING-type"/>
</dbReference>
<dbReference type="AlphaFoldDB" id="A0A8B6BLY4"/>
<dbReference type="Pfam" id="PF00097">
    <property type="entry name" value="zf-C3HC4"/>
    <property type="match status" value="1"/>
</dbReference>
<dbReference type="PROSITE" id="PS00518">
    <property type="entry name" value="ZF_RING_1"/>
    <property type="match status" value="1"/>
</dbReference>
<evidence type="ECO:0008006" key="9">
    <source>
        <dbReference type="Google" id="ProtNLM"/>
    </source>
</evidence>
<gene>
    <name evidence="7" type="ORF">MGAL_10B083546</name>
</gene>